<evidence type="ECO:0000313" key="4">
    <source>
        <dbReference type="Proteomes" id="UP001552299"/>
    </source>
</evidence>
<feature type="domain" description="TORTIFOLIA1/SINE1-2 N-terminal" evidence="2">
    <location>
        <begin position="9"/>
        <end position="287"/>
    </location>
</feature>
<dbReference type="InterPro" id="IPR057600">
    <property type="entry name" value="TORTIFOLIA1/SINE1-2_N"/>
</dbReference>
<organism evidence="3 4">
    <name type="scientific">Dendrobium thyrsiflorum</name>
    <name type="common">Pinecone-like raceme dendrobium</name>
    <name type="synonym">Orchid</name>
    <dbReference type="NCBI Taxonomy" id="117978"/>
    <lineage>
        <taxon>Eukaryota</taxon>
        <taxon>Viridiplantae</taxon>
        <taxon>Streptophyta</taxon>
        <taxon>Embryophyta</taxon>
        <taxon>Tracheophyta</taxon>
        <taxon>Spermatophyta</taxon>
        <taxon>Magnoliopsida</taxon>
        <taxon>Liliopsida</taxon>
        <taxon>Asparagales</taxon>
        <taxon>Orchidaceae</taxon>
        <taxon>Epidendroideae</taxon>
        <taxon>Malaxideae</taxon>
        <taxon>Dendrobiinae</taxon>
        <taxon>Dendrobium</taxon>
    </lineage>
</organism>
<dbReference type="PANTHER" id="PTHR31355:SF8">
    <property type="entry name" value="TORTIFOLIA1-LIKE PROTEIN 3"/>
    <property type="match status" value="1"/>
</dbReference>
<protein>
    <recommendedName>
        <fullName evidence="2">TORTIFOLIA1/SINE1-2 N-terminal domain-containing protein</fullName>
    </recommendedName>
</protein>
<dbReference type="PANTHER" id="PTHR31355">
    <property type="entry name" value="MICROTUBULE-ASSOCIATED PROTEIN TORTIFOLIA1"/>
    <property type="match status" value="1"/>
</dbReference>
<feature type="compositionally biased region" description="Low complexity" evidence="1">
    <location>
        <begin position="321"/>
        <end position="336"/>
    </location>
</feature>
<dbReference type="SUPFAM" id="SSF48371">
    <property type="entry name" value="ARM repeat"/>
    <property type="match status" value="1"/>
</dbReference>
<evidence type="ECO:0000313" key="3">
    <source>
        <dbReference type="EMBL" id="KAL0922212.1"/>
    </source>
</evidence>
<dbReference type="InterPro" id="IPR011989">
    <property type="entry name" value="ARM-like"/>
</dbReference>
<gene>
    <name evidence="3" type="ORF">M5K25_006182</name>
</gene>
<dbReference type="Gene3D" id="1.25.10.10">
    <property type="entry name" value="Leucine-rich Repeat Variant"/>
    <property type="match status" value="1"/>
</dbReference>
<sequence length="615" mass="67923">MATHPSSPQEIRHRVNHFLTKLSDRDTEAIAVAELSAIARSLTADSLVPFISAVGDARPTDKTPLRRHSLRLLSLLARSLPSSSLSPHLPRLLAAALRRLRDPDSSVRAALVDAVRSLAAITPAAALVSTLLRPLADALFHEQDIHPQSVSALSLSAALEECNREDSEELSLFLQRLVPRLVKLARSPAFKAKPAVLALLGNISLATCGIGDPELAALVNCLVEFLGHEDWAARNATAMALTRLAAMQKERLCGFKQSCLATFEARRYDKVKAVRDSMKRMLEAWKDIPEEDLDMPKPLSESQSSSYLKETGNDRTSQATSINSSLSVQSSSPFTSKKIRIPNCRSPPNAVTPIVTAKKISIDQRKNSRMIDQKKNSDWRVEIADAPLCKAEIENSVTSKERGVKSYQQERSDNNGRSRLGVKRALFEKNWEDKKIGGLKSVSRIVPFEETGKEMKNQTTVATEKFHGEQKDGDLSLIRMQLVQIENQQSSLLSLLQRFIGNSQKGIHSLEARVLNLELALDNMSRDIASASASASSGRIMNNDRAAKMCCRLPGTEFFSPKFWRRAESRYASRFLTYKQGTQKFGLSGGFINPLAEANHQILGNTSRYNGTKVV</sequence>
<feature type="compositionally biased region" description="Polar residues" evidence="1">
    <location>
        <begin position="300"/>
        <end position="320"/>
    </location>
</feature>
<dbReference type="Pfam" id="PF24714">
    <property type="entry name" value="TOR1L1_N"/>
    <property type="match status" value="1"/>
</dbReference>
<feature type="region of interest" description="Disordered" evidence="1">
    <location>
        <begin position="292"/>
        <end position="347"/>
    </location>
</feature>
<keyword evidence="4" id="KW-1185">Reference proteome</keyword>
<dbReference type="InterPro" id="IPR033337">
    <property type="entry name" value="TORTIFOLIA1/SINE1-2"/>
</dbReference>
<name>A0ABD0VHV2_DENTH</name>
<dbReference type="FunFam" id="1.25.10.10:FF:000549">
    <property type="entry name" value="ARM repeat superfamily protein"/>
    <property type="match status" value="1"/>
</dbReference>
<evidence type="ECO:0000259" key="2">
    <source>
        <dbReference type="Pfam" id="PF24714"/>
    </source>
</evidence>
<evidence type="ECO:0000256" key="1">
    <source>
        <dbReference type="SAM" id="MobiDB-lite"/>
    </source>
</evidence>
<accession>A0ABD0VHV2</accession>
<comment type="caution">
    <text evidence="3">The sequence shown here is derived from an EMBL/GenBank/DDBJ whole genome shotgun (WGS) entry which is preliminary data.</text>
</comment>
<proteinExistence type="predicted"/>
<reference evidence="3 4" key="1">
    <citation type="journal article" date="2024" name="Plant Biotechnol. J.">
        <title>Dendrobium thyrsiflorum genome and its molecular insights into genes involved in important horticultural traits.</title>
        <authorList>
            <person name="Chen B."/>
            <person name="Wang J.Y."/>
            <person name="Zheng P.J."/>
            <person name="Li K.L."/>
            <person name="Liang Y.M."/>
            <person name="Chen X.F."/>
            <person name="Zhang C."/>
            <person name="Zhao X."/>
            <person name="He X."/>
            <person name="Zhang G.Q."/>
            <person name="Liu Z.J."/>
            <person name="Xu Q."/>
        </authorList>
    </citation>
    <scope>NUCLEOTIDE SEQUENCE [LARGE SCALE GENOMIC DNA]</scope>
    <source>
        <strain evidence="3">GZMU011</strain>
    </source>
</reference>
<dbReference type="Proteomes" id="UP001552299">
    <property type="component" value="Unassembled WGS sequence"/>
</dbReference>
<dbReference type="EMBL" id="JANQDX010000006">
    <property type="protein sequence ID" value="KAL0922212.1"/>
    <property type="molecule type" value="Genomic_DNA"/>
</dbReference>
<dbReference type="InterPro" id="IPR016024">
    <property type="entry name" value="ARM-type_fold"/>
</dbReference>
<dbReference type="AlphaFoldDB" id="A0ABD0VHV2"/>